<evidence type="ECO:0000313" key="1">
    <source>
        <dbReference type="EMBL" id="PIO34390.1"/>
    </source>
</evidence>
<name>A0A2G9S2P5_AQUCT</name>
<proteinExistence type="predicted"/>
<gene>
    <name evidence="1" type="ORF">AB205_0116830</name>
</gene>
<protein>
    <submittedName>
        <fullName evidence="1">Uncharacterized protein</fullName>
    </submittedName>
</protein>
<reference evidence="1" key="1">
    <citation type="submission" date="2017-08" db="EMBL/GenBank/DDBJ databases">
        <title>Assembly of the North American Bullfrog Genome.</title>
        <authorList>
            <person name="Warren R.L."/>
            <person name="Vandervalk B.P."/>
            <person name="Kucuk E."/>
            <person name="Birol I."/>
            <person name="Helbing C."/>
            <person name="Pandoh P."/>
            <person name="Behsaz B."/>
            <person name="Mohamadi H."/>
            <person name="Chu J."/>
            <person name="Jackman S."/>
            <person name="Hammond S.A."/>
            <person name="Veldhoen N."/>
            <person name="Kirk H."/>
            <person name="Zhao Y."/>
            <person name="Coope R."/>
            <person name="Pleasance S."/>
            <person name="Moore R."/>
            <person name="Holt R."/>
        </authorList>
    </citation>
    <scope>NUCLEOTIDE SEQUENCE</scope>
    <source>
        <strain evidence="1">Bruno</strain>
        <tissue evidence="1">Liver</tissue>
    </source>
</reference>
<dbReference type="EMBL" id="KV928598">
    <property type="protein sequence ID" value="PIO34390.1"/>
    <property type="molecule type" value="Genomic_DNA"/>
</dbReference>
<dbReference type="AlphaFoldDB" id="A0A2G9S2P5"/>
<accession>A0A2G9S2P5</accession>
<organism evidence="1">
    <name type="scientific">Aquarana catesbeiana</name>
    <name type="common">American bullfrog</name>
    <name type="synonym">Rana catesbeiana</name>
    <dbReference type="NCBI Taxonomy" id="8400"/>
    <lineage>
        <taxon>Eukaryota</taxon>
        <taxon>Metazoa</taxon>
        <taxon>Chordata</taxon>
        <taxon>Craniata</taxon>
        <taxon>Vertebrata</taxon>
        <taxon>Euteleostomi</taxon>
        <taxon>Amphibia</taxon>
        <taxon>Batrachia</taxon>
        <taxon>Anura</taxon>
        <taxon>Neobatrachia</taxon>
        <taxon>Ranoidea</taxon>
        <taxon>Ranidae</taxon>
        <taxon>Aquarana</taxon>
    </lineage>
</organism>
<sequence length="116" mass="13319">MYLCIPCLHLNKVVFFPIKKKIPLNFNVITGYQKQILVGICANSLVNCLSFFSQDKGITVFQKKENRGQEVQKRIMLQDSATAQEVLKALDEACTSHQQHTLVRQKSEKFIKQFSN</sequence>